<keyword evidence="7" id="KW-0472">Membrane</keyword>
<dbReference type="PANTHER" id="PTHR34978:SF3">
    <property type="entry name" value="SLR0241 PROTEIN"/>
    <property type="match status" value="1"/>
</dbReference>
<dbReference type="RefSeq" id="WP_143653275.1">
    <property type="nucleotide sequence ID" value="NZ_FZOD01000017.1"/>
</dbReference>
<feature type="transmembrane region" description="Helical" evidence="7">
    <location>
        <begin position="270"/>
        <end position="287"/>
    </location>
</feature>
<dbReference type="CDD" id="cd07326">
    <property type="entry name" value="M56_BlaR1_MecR1_like"/>
    <property type="match status" value="1"/>
</dbReference>
<evidence type="ECO:0000256" key="1">
    <source>
        <dbReference type="ARBA" id="ARBA00022670"/>
    </source>
</evidence>
<dbReference type="Pfam" id="PF01435">
    <property type="entry name" value="Peptidase_M48"/>
    <property type="match status" value="1"/>
</dbReference>
<evidence type="ECO:0000259" key="8">
    <source>
        <dbReference type="Pfam" id="PF01435"/>
    </source>
</evidence>
<evidence type="ECO:0000256" key="7">
    <source>
        <dbReference type="SAM" id="Phobius"/>
    </source>
</evidence>
<proteinExistence type="inferred from homology"/>
<keyword evidence="7" id="KW-0812">Transmembrane</keyword>
<evidence type="ECO:0000256" key="4">
    <source>
        <dbReference type="ARBA" id="ARBA00022833"/>
    </source>
</evidence>
<evidence type="ECO:0000313" key="9">
    <source>
        <dbReference type="EMBL" id="SNS84704.1"/>
    </source>
</evidence>
<dbReference type="PANTHER" id="PTHR34978">
    <property type="entry name" value="POSSIBLE SENSOR-TRANSDUCER PROTEIN BLAR"/>
    <property type="match status" value="1"/>
</dbReference>
<organism evidence="9 10">
    <name type="scientific">Streptosporangium subroseum</name>
    <dbReference type="NCBI Taxonomy" id="106412"/>
    <lineage>
        <taxon>Bacteria</taxon>
        <taxon>Bacillati</taxon>
        <taxon>Actinomycetota</taxon>
        <taxon>Actinomycetes</taxon>
        <taxon>Streptosporangiales</taxon>
        <taxon>Streptosporangiaceae</taxon>
        <taxon>Streptosporangium</taxon>
    </lineage>
</organism>
<dbReference type="GO" id="GO:0004222">
    <property type="term" value="F:metalloendopeptidase activity"/>
    <property type="evidence" value="ECO:0007669"/>
    <property type="project" value="InterPro"/>
</dbReference>
<comment type="cofactor">
    <cofactor evidence="6">
        <name>Zn(2+)</name>
        <dbReference type="ChEBI" id="CHEBI:29105"/>
    </cofactor>
    <text evidence="6">Binds 1 zinc ion per subunit.</text>
</comment>
<protein>
    <submittedName>
        <fullName evidence="9">Zn-dependent protease with chaperone function</fullName>
    </submittedName>
</protein>
<keyword evidence="3 6" id="KW-0378">Hydrolase</keyword>
<dbReference type="Gene3D" id="3.30.2010.10">
    <property type="entry name" value="Metalloproteases ('zincins'), catalytic domain"/>
    <property type="match status" value="1"/>
</dbReference>
<dbReference type="InterPro" id="IPR052173">
    <property type="entry name" value="Beta-lactam_resp_regulator"/>
</dbReference>
<evidence type="ECO:0000256" key="2">
    <source>
        <dbReference type="ARBA" id="ARBA00022723"/>
    </source>
</evidence>
<keyword evidence="7" id="KW-1133">Transmembrane helix</keyword>
<comment type="similarity">
    <text evidence="6">Belongs to the peptidase M48 family.</text>
</comment>
<dbReference type="Proteomes" id="UP000198282">
    <property type="component" value="Unassembled WGS sequence"/>
</dbReference>
<gene>
    <name evidence="9" type="ORF">SAMN05216276_1017139</name>
</gene>
<keyword evidence="2" id="KW-0479">Metal-binding</keyword>
<evidence type="ECO:0000256" key="5">
    <source>
        <dbReference type="ARBA" id="ARBA00023049"/>
    </source>
</evidence>
<feature type="transmembrane region" description="Helical" evidence="7">
    <location>
        <begin position="6"/>
        <end position="23"/>
    </location>
</feature>
<accession>A0A239HWW7</accession>
<name>A0A239HWW7_9ACTN</name>
<feature type="domain" description="Peptidase M48" evidence="8">
    <location>
        <begin position="125"/>
        <end position="186"/>
    </location>
</feature>
<evidence type="ECO:0000313" key="10">
    <source>
        <dbReference type="Proteomes" id="UP000198282"/>
    </source>
</evidence>
<feature type="transmembrane region" description="Helical" evidence="7">
    <location>
        <begin position="35"/>
        <end position="61"/>
    </location>
</feature>
<dbReference type="GO" id="GO:0006508">
    <property type="term" value="P:proteolysis"/>
    <property type="evidence" value="ECO:0007669"/>
    <property type="project" value="UniProtKB-KW"/>
</dbReference>
<dbReference type="GO" id="GO:0046872">
    <property type="term" value="F:metal ion binding"/>
    <property type="evidence" value="ECO:0007669"/>
    <property type="project" value="UniProtKB-KW"/>
</dbReference>
<dbReference type="AlphaFoldDB" id="A0A239HWW7"/>
<dbReference type="InterPro" id="IPR001915">
    <property type="entry name" value="Peptidase_M48"/>
</dbReference>
<keyword evidence="4 6" id="KW-0862">Zinc</keyword>
<dbReference type="OrthoDB" id="3541294at2"/>
<evidence type="ECO:0000256" key="3">
    <source>
        <dbReference type="ARBA" id="ARBA00022801"/>
    </source>
</evidence>
<keyword evidence="10" id="KW-1185">Reference proteome</keyword>
<keyword evidence="5 6" id="KW-0482">Metalloprotease</keyword>
<evidence type="ECO:0000256" key="6">
    <source>
        <dbReference type="RuleBase" id="RU003983"/>
    </source>
</evidence>
<sequence length="314" mass="33234">MRVEVYLPLLTSIVLGLAAPRLSRWLPPATATRALVAAAPLSAVSTAYVLALLAWTLVVRIPMVAGLGRWSVHVWDSADPVPYPVALAAALALAFTALRVARTVIGHHRAMAEVRHIAEELDGEPGGLVVVDDVSPKAFAIPSRQGGRVVVSTGMLNALTPAEQRVLLAHERTHLTHRHHLYRALADAAACADPFLIRLPRAVRYASERWADEEAATAVGDRALAARALARAALASVPRMAPAAAMGYHLADVPARVQALLRPRQSHRPVVIALLVGLIALTLWASFNAGHDTESLLELAGSPAAAPCASHCSA</sequence>
<dbReference type="EMBL" id="FZOD01000017">
    <property type="protein sequence ID" value="SNS84704.1"/>
    <property type="molecule type" value="Genomic_DNA"/>
</dbReference>
<reference evidence="9 10" key="1">
    <citation type="submission" date="2017-06" db="EMBL/GenBank/DDBJ databases">
        <authorList>
            <person name="Kim H.J."/>
            <person name="Triplett B.A."/>
        </authorList>
    </citation>
    <scope>NUCLEOTIDE SEQUENCE [LARGE SCALE GENOMIC DNA]</scope>
    <source>
        <strain evidence="9 10">CGMCC 4.2132</strain>
    </source>
</reference>
<keyword evidence="1 6" id="KW-0645">Protease</keyword>